<name>A0AAD7IPM7_9AGAR</name>
<accession>A0AAD7IPM7</accession>
<comment type="caution">
    <text evidence="2">The sequence shown here is derived from an EMBL/GenBank/DDBJ whole genome shotgun (WGS) entry which is preliminary data.</text>
</comment>
<gene>
    <name evidence="2" type="ORF">B0H16DRAFT_1554609</name>
</gene>
<protein>
    <submittedName>
        <fullName evidence="2">Uncharacterized protein</fullName>
    </submittedName>
</protein>
<dbReference type="Proteomes" id="UP001215598">
    <property type="component" value="Unassembled WGS sequence"/>
</dbReference>
<feature type="region of interest" description="Disordered" evidence="1">
    <location>
        <begin position="318"/>
        <end position="338"/>
    </location>
</feature>
<dbReference type="EMBL" id="JARKIB010000075">
    <property type="protein sequence ID" value="KAJ7747801.1"/>
    <property type="molecule type" value="Genomic_DNA"/>
</dbReference>
<proteinExistence type="predicted"/>
<evidence type="ECO:0000313" key="3">
    <source>
        <dbReference type="Proteomes" id="UP001215598"/>
    </source>
</evidence>
<evidence type="ECO:0000313" key="2">
    <source>
        <dbReference type="EMBL" id="KAJ7747801.1"/>
    </source>
</evidence>
<keyword evidence="3" id="KW-1185">Reference proteome</keyword>
<reference evidence="2" key="1">
    <citation type="submission" date="2023-03" db="EMBL/GenBank/DDBJ databases">
        <title>Massive genome expansion in bonnet fungi (Mycena s.s.) driven by repeated elements and novel gene families across ecological guilds.</title>
        <authorList>
            <consortium name="Lawrence Berkeley National Laboratory"/>
            <person name="Harder C.B."/>
            <person name="Miyauchi S."/>
            <person name="Viragh M."/>
            <person name="Kuo A."/>
            <person name="Thoen E."/>
            <person name="Andreopoulos B."/>
            <person name="Lu D."/>
            <person name="Skrede I."/>
            <person name="Drula E."/>
            <person name="Henrissat B."/>
            <person name="Morin E."/>
            <person name="Kohler A."/>
            <person name="Barry K."/>
            <person name="LaButti K."/>
            <person name="Morin E."/>
            <person name="Salamov A."/>
            <person name="Lipzen A."/>
            <person name="Mereny Z."/>
            <person name="Hegedus B."/>
            <person name="Baldrian P."/>
            <person name="Stursova M."/>
            <person name="Weitz H."/>
            <person name="Taylor A."/>
            <person name="Grigoriev I.V."/>
            <person name="Nagy L.G."/>
            <person name="Martin F."/>
            <person name="Kauserud H."/>
        </authorList>
    </citation>
    <scope>NUCLEOTIDE SEQUENCE</scope>
    <source>
        <strain evidence="2">CBHHK182m</strain>
    </source>
</reference>
<organism evidence="2 3">
    <name type="scientific">Mycena metata</name>
    <dbReference type="NCBI Taxonomy" id="1033252"/>
    <lineage>
        <taxon>Eukaryota</taxon>
        <taxon>Fungi</taxon>
        <taxon>Dikarya</taxon>
        <taxon>Basidiomycota</taxon>
        <taxon>Agaricomycotina</taxon>
        <taxon>Agaricomycetes</taxon>
        <taxon>Agaricomycetidae</taxon>
        <taxon>Agaricales</taxon>
        <taxon>Marasmiineae</taxon>
        <taxon>Mycenaceae</taxon>
        <taxon>Mycena</taxon>
    </lineage>
</organism>
<feature type="compositionally biased region" description="Pro residues" evidence="1">
    <location>
        <begin position="320"/>
        <end position="337"/>
    </location>
</feature>
<sequence>MQCQFSFGPNRSYFCSAGTVFAWSDNLLPLGLARLLQKSHPQALDVPYDVAFPMEPGAYALCWKTTRGEDWYEDGCLGPAYARLARFIKNVASKGGYTTRTVFGPGASFFSMSPSGYCWQNLPLALEDDLHSCMKIRRPTSVALGVQGSYVVLYNDGTVTFDLRAQYPLVENMIRNTQEAARRRGVMYVALNPFVAGEFYAVYGDASASWNFPTAWSADVSAISREIKPMPAPAPAVAPGGTASQPLPPIPAVEVSSGGTGPSAAPLVPAHTGGTVSSIASGGTVSSIASAFGHAITTVTQEAAPEPPAYALFTPQQVAPQPPAQSPPVPAPAPATPPAHKINWQQGLSMGLKAAQGINKIINVMDQGQGQAAQPDPTSTFDFGNVQAGLQMVDQITVQQTTFDNGQATSVVDTTTTWVN</sequence>
<dbReference type="AlphaFoldDB" id="A0AAD7IPM7"/>
<evidence type="ECO:0000256" key="1">
    <source>
        <dbReference type="SAM" id="MobiDB-lite"/>
    </source>
</evidence>